<protein>
    <recommendedName>
        <fullName evidence="4">Myb-like domain-containing protein</fullName>
    </recommendedName>
</protein>
<sequence>MGRRPCCAKEGINRGAWIAREDKVLTTYIQTHGEGKWRDLRRRVAEILITIITSQELRFQKVT</sequence>
<dbReference type="Gene3D" id="1.10.10.60">
    <property type="entry name" value="Homeodomain-like"/>
    <property type="match status" value="1"/>
</dbReference>
<keyword evidence="3" id="KW-0539">Nucleus</keyword>
<reference evidence="5" key="1">
    <citation type="submission" date="2022-12" db="EMBL/GenBank/DDBJ databases">
        <title>Draft genome assemblies for two species of Escallonia (Escalloniales).</title>
        <authorList>
            <person name="Chanderbali A."/>
            <person name="Dervinis C."/>
            <person name="Anghel I."/>
            <person name="Soltis D."/>
            <person name="Soltis P."/>
            <person name="Zapata F."/>
        </authorList>
    </citation>
    <scope>NUCLEOTIDE SEQUENCE</scope>
    <source>
        <strain evidence="5">UCBG92.1500</strain>
        <tissue evidence="5">Leaf</tissue>
    </source>
</reference>
<comment type="subcellular location">
    <subcellularLocation>
        <location evidence="1">Nucleus</location>
    </subcellularLocation>
</comment>
<evidence type="ECO:0000313" key="5">
    <source>
        <dbReference type="EMBL" id="KAK2966542.1"/>
    </source>
</evidence>
<evidence type="ECO:0000313" key="6">
    <source>
        <dbReference type="Proteomes" id="UP001187471"/>
    </source>
</evidence>
<proteinExistence type="predicted"/>
<keyword evidence="2" id="KW-0238">DNA-binding</keyword>
<evidence type="ECO:0000256" key="3">
    <source>
        <dbReference type="ARBA" id="ARBA00023242"/>
    </source>
</evidence>
<dbReference type="PROSITE" id="PS50090">
    <property type="entry name" value="MYB_LIKE"/>
    <property type="match status" value="1"/>
</dbReference>
<dbReference type="SUPFAM" id="SSF46689">
    <property type="entry name" value="Homeodomain-like"/>
    <property type="match status" value="1"/>
</dbReference>
<evidence type="ECO:0000256" key="1">
    <source>
        <dbReference type="ARBA" id="ARBA00004123"/>
    </source>
</evidence>
<dbReference type="EMBL" id="JAVXUO010003120">
    <property type="protein sequence ID" value="KAK2966542.1"/>
    <property type="molecule type" value="Genomic_DNA"/>
</dbReference>
<organism evidence="5 6">
    <name type="scientific">Escallonia rubra</name>
    <dbReference type="NCBI Taxonomy" id="112253"/>
    <lineage>
        <taxon>Eukaryota</taxon>
        <taxon>Viridiplantae</taxon>
        <taxon>Streptophyta</taxon>
        <taxon>Embryophyta</taxon>
        <taxon>Tracheophyta</taxon>
        <taxon>Spermatophyta</taxon>
        <taxon>Magnoliopsida</taxon>
        <taxon>eudicotyledons</taxon>
        <taxon>Gunneridae</taxon>
        <taxon>Pentapetalae</taxon>
        <taxon>asterids</taxon>
        <taxon>campanulids</taxon>
        <taxon>Escalloniales</taxon>
        <taxon>Escalloniaceae</taxon>
        <taxon>Escallonia</taxon>
    </lineage>
</organism>
<dbReference type="PANTHER" id="PTHR47999">
    <property type="entry name" value="TRANSCRIPTION FACTOR MYB8-RELATED-RELATED"/>
    <property type="match status" value="1"/>
</dbReference>
<evidence type="ECO:0000256" key="2">
    <source>
        <dbReference type="ARBA" id="ARBA00023125"/>
    </source>
</evidence>
<name>A0AA88U971_9ASTE</name>
<gene>
    <name evidence="5" type="ORF">RJ640_004031</name>
</gene>
<dbReference type="PANTHER" id="PTHR47999:SF96">
    <property type="entry name" value="TRANSCRIPTION REPRESSOR MYB6-LIKE"/>
    <property type="match status" value="1"/>
</dbReference>
<comment type="caution">
    <text evidence="5">The sequence shown here is derived from an EMBL/GenBank/DDBJ whole genome shotgun (WGS) entry which is preliminary data.</text>
</comment>
<dbReference type="InterPro" id="IPR001005">
    <property type="entry name" value="SANT/Myb"/>
</dbReference>
<dbReference type="InterPro" id="IPR009057">
    <property type="entry name" value="Homeodomain-like_sf"/>
</dbReference>
<dbReference type="InterPro" id="IPR015495">
    <property type="entry name" value="Myb_TF_plants"/>
</dbReference>
<evidence type="ECO:0000259" key="4">
    <source>
        <dbReference type="PROSITE" id="PS50090"/>
    </source>
</evidence>
<keyword evidence="6" id="KW-1185">Reference proteome</keyword>
<accession>A0AA88U971</accession>
<feature type="domain" description="Myb-like" evidence="4">
    <location>
        <begin position="9"/>
        <end position="44"/>
    </location>
</feature>
<dbReference type="GO" id="GO:0005634">
    <property type="term" value="C:nucleus"/>
    <property type="evidence" value="ECO:0007669"/>
    <property type="project" value="UniProtKB-SubCell"/>
</dbReference>
<dbReference type="Proteomes" id="UP001187471">
    <property type="component" value="Unassembled WGS sequence"/>
</dbReference>
<dbReference type="AlphaFoldDB" id="A0AA88U971"/>
<dbReference type="GO" id="GO:0003677">
    <property type="term" value="F:DNA binding"/>
    <property type="evidence" value="ECO:0007669"/>
    <property type="project" value="UniProtKB-KW"/>
</dbReference>